<gene>
    <name evidence="2" type="ORF">AO703_18195</name>
</gene>
<accession>A0A806X7S0</accession>
<dbReference type="GO" id="GO:0016209">
    <property type="term" value="F:antioxidant activity"/>
    <property type="evidence" value="ECO:0007669"/>
    <property type="project" value="InterPro"/>
</dbReference>
<dbReference type="CDD" id="cd03011">
    <property type="entry name" value="TlpA_like_ScsD_MtbDsbE"/>
    <property type="match status" value="1"/>
</dbReference>
<name>A0A806X7S0_9ENTR</name>
<dbReference type="KEGG" id="kle:AO703_18195"/>
<evidence type="ECO:0000259" key="1">
    <source>
        <dbReference type="PROSITE" id="PS51352"/>
    </source>
</evidence>
<dbReference type="InterPro" id="IPR013766">
    <property type="entry name" value="Thioredoxin_domain"/>
</dbReference>
<dbReference type="Gene3D" id="3.40.30.10">
    <property type="entry name" value="Glutaredoxin"/>
    <property type="match status" value="1"/>
</dbReference>
<dbReference type="InterPro" id="IPR000866">
    <property type="entry name" value="AhpC/TSA"/>
</dbReference>
<protein>
    <submittedName>
        <fullName evidence="2">Alkyl hydroperoxide reductase</fullName>
    </submittedName>
</protein>
<dbReference type="OrthoDB" id="9796554at2"/>
<dbReference type="InterPro" id="IPR036249">
    <property type="entry name" value="Thioredoxin-like_sf"/>
</dbReference>
<dbReference type="Proteomes" id="UP000069162">
    <property type="component" value="Chromosome"/>
</dbReference>
<dbReference type="GO" id="GO:0016491">
    <property type="term" value="F:oxidoreductase activity"/>
    <property type="evidence" value="ECO:0007669"/>
    <property type="project" value="InterPro"/>
</dbReference>
<dbReference type="AlphaFoldDB" id="A0A806X7S0"/>
<dbReference type="EMBL" id="CP012871">
    <property type="protein sequence ID" value="ALR78136.1"/>
    <property type="molecule type" value="Genomic_DNA"/>
</dbReference>
<dbReference type="Pfam" id="PF00578">
    <property type="entry name" value="AhpC-TSA"/>
    <property type="match status" value="1"/>
</dbReference>
<dbReference type="SUPFAM" id="SSF52833">
    <property type="entry name" value="Thioredoxin-like"/>
    <property type="match status" value="1"/>
</dbReference>
<dbReference type="RefSeq" id="WP_062742083.1">
    <property type="nucleotide sequence ID" value="NZ_CP012871.1"/>
</dbReference>
<sequence length="166" mass="18554">MRAKLRRWLREILMLLLIAAAAMWAMDTLRKPALPQGFISTPLHTLDGEQIALATLSRERPLLVYVWATWCGICRYTTPSVATLAQQGGNVMTVALRSGDDNTLEQWLARKGYTMPVVNDATGQLARQWEVQVTPTLLVINNGEVTSITTGWTSGWGMRLRLWLAS</sequence>
<dbReference type="PANTHER" id="PTHR42852">
    <property type="entry name" value="THIOL:DISULFIDE INTERCHANGE PROTEIN DSBE"/>
    <property type="match status" value="1"/>
</dbReference>
<feature type="domain" description="Thioredoxin" evidence="1">
    <location>
        <begin position="32"/>
        <end position="166"/>
    </location>
</feature>
<evidence type="ECO:0000313" key="3">
    <source>
        <dbReference type="Proteomes" id="UP000069162"/>
    </source>
</evidence>
<dbReference type="InterPro" id="IPR050553">
    <property type="entry name" value="Thioredoxin_ResA/DsbE_sf"/>
</dbReference>
<reference evidence="3" key="1">
    <citation type="submission" date="2015-10" db="EMBL/GenBank/DDBJ databases">
        <title>Complete Genome Sequencing of Klebsiella sp. strain G5.</title>
        <authorList>
            <person name="Chan K.-G."/>
            <person name="Chen J.-W."/>
        </authorList>
    </citation>
    <scope>NUCLEOTIDE SEQUENCE [LARGE SCALE GENOMIC DNA]</scope>
    <source>
        <strain evidence="3">G5</strain>
    </source>
</reference>
<dbReference type="PROSITE" id="PS51352">
    <property type="entry name" value="THIOREDOXIN_2"/>
    <property type="match status" value="1"/>
</dbReference>
<evidence type="ECO:0000313" key="2">
    <source>
        <dbReference type="EMBL" id="ALR78136.1"/>
    </source>
</evidence>
<dbReference type="PANTHER" id="PTHR42852:SF17">
    <property type="entry name" value="THIOREDOXIN-LIKE PROTEIN HI_1115"/>
    <property type="match status" value="1"/>
</dbReference>
<proteinExistence type="predicted"/>
<organism evidence="2 3">
    <name type="scientific">[Enterobacter] lignolyticus</name>
    <dbReference type="NCBI Taxonomy" id="1334193"/>
    <lineage>
        <taxon>Bacteria</taxon>
        <taxon>Pseudomonadati</taxon>
        <taxon>Pseudomonadota</taxon>
        <taxon>Gammaproteobacteria</taxon>
        <taxon>Enterobacterales</taxon>
        <taxon>Enterobacteriaceae</taxon>
        <taxon>Pluralibacter</taxon>
    </lineage>
</organism>